<evidence type="ECO:0000256" key="2">
    <source>
        <dbReference type="ARBA" id="ARBA00022692"/>
    </source>
</evidence>
<keyword evidence="3 6" id="KW-1133">Transmembrane helix</keyword>
<dbReference type="GO" id="GO:0071944">
    <property type="term" value="C:cell periphery"/>
    <property type="evidence" value="ECO:0007669"/>
    <property type="project" value="UniProtKB-ARBA"/>
</dbReference>
<feature type="compositionally biased region" description="Low complexity" evidence="5">
    <location>
        <begin position="196"/>
        <end position="212"/>
    </location>
</feature>
<name>A0AAD6CL22_9EURO</name>
<evidence type="ECO:0000256" key="5">
    <source>
        <dbReference type="SAM" id="MobiDB-lite"/>
    </source>
</evidence>
<dbReference type="GO" id="GO:0016020">
    <property type="term" value="C:membrane"/>
    <property type="evidence" value="ECO:0007669"/>
    <property type="project" value="UniProtKB-SubCell"/>
</dbReference>
<evidence type="ECO:0000256" key="6">
    <source>
        <dbReference type="SAM" id="Phobius"/>
    </source>
</evidence>
<feature type="region of interest" description="Disordered" evidence="5">
    <location>
        <begin position="266"/>
        <end position="309"/>
    </location>
</feature>
<feature type="transmembrane region" description="Helical" evidence="6">
    <location>
        <begin position="233"/>
        <end position="255"/>
    </location>
</feature>
<dbReference type="EMBL" id="JAQIZZ010000008">
    <property type="protein sequence ID" value="KAJ5525370.1"/>
    <property type="molecule type" value="Genomic_DNA"/>
</dbReference>
<comment type="caution">
    <text evidence="7">The sequence shown here is derived from an EMBL/GenBank/DDBJ whole genome shotgun (WGS) entry which is preliminary data.</text>
</comment>
<evidence type="ECO:0000256" key="1">
    <source>
        <dbReference type="ARBA" id="ARBA00004167"/>
    </source>
</evidence>
<dbReference type="PANTHER" id="PTHR15549">
    <property type="entry name" value="PAIRED IMMUNOGLOBULIN-LIKE TYPE 2 RECEPTOR"/>
    <property type="match status" value="1"/>
</dbReference>
<dbReference type="Proteomes" id="UP001220324">
    <property type="component" value="Unassembled WGS sequence"/>
</dbReference>
<dbReference type="AlphaFoldDB" id="A0AAD6CL22"/>
<accession>A0AAD6CL22</accession>
<keyword evidence="4 6" id="KW-0472">Membrane</keyword>
<dbReference type="InterPro" id="IPR051694">
    <property type="entry name" value="Immunoregulatory_rcpt-like"/>
</dbReference>
<evidence type="ECO:0000256" key="3">
    <source>
        <dbReference type="ARBA" id="ARBA00022989"/>
    </source>
</evidence>
<sequence length="309" mass="33487">MGPRARMIVFENFEFQTLDLAQSIRMSSGAFDSTYYYRFSNTAVGDNVTLAVGEASDPPNTPALDAIRSFTSENWQIFYDEGIYFIRNWDYEATYQLGLTADERTTPQLLATGAGIGMQWNLSKGDDGWFMYNMLLGTDNMLGVDMSALNHTIPVMNTDTTGAQWSIDINTSAGKITNETMLEVFSSIPAATTTLPATTSTTSTTIPTSTSSNVASTQKSKGTSSSNKLSSGAIAGIVVGCVAGIALILVVWFIIRRLRPRSTQLLGAGKDEPSQFDRTRKTTELPGNVFSAEAPTNKVVNELPGETTR</sequence>
<gene>
    <name evidence="7" type="ORF">N7494_012020</name>
</gene>
<evidence type="ECO:0000313" key="8">
    <source>
        <dbReference type="Proteomes" id="UP001220324"/>
    </source>
</evidence>
<organism evidence="7 8">
    <name type="scientific">Penicillium frequentans</name>
    <dbReference type="NCBI Taxonomy" id="3151616"/>
    <lineage>
        <taxon>Eukaryota</taxon>
        <taxon>Fungi</taxon>
        <taxon>Dikarya</taxon>
        <taxon>Ascomycota</taxon>
        <taxon>Pezizomycotina</taxon>
        <taxon>Eurotiomycetes</taxon>
        <taxon>Eurotiomycetidae</taxon>
        <taxon>Eurotiales</taxon>
        <taxon>Aspergillaceae</taxon>
        <taxon>Penicillium</taxon>
    </lineage>
</organism>
<evidence type="ECO:0000313" key="7">
    <source>
        <dbReference type="EMBL" id="KAJ5525370.1"/>
    </source>
</evidence>
<feature type="region of interest" description="Disordered" evidence="5">
    <location>
        <begin position="196"/>
        <end position="229"/>
    </location>
</feature>
<protein>
    <recommendedName>
        <fullName evidence="9">Peptidase A1 domain-containing protein</fullName>
    </recommendedName>
</protein>
<reference evidence="7 8" key="1">
    <citation type="journal article" date="2023" name="IMA Fungus">
        <title>Comparative genomic study of the Penicillium genus elucidates a diverse pangenome and 15 lateral gene transfer events.</title>
        <authorList>
            <person name="Petersen C."/>
            <person name="Sorensen T."/>
            <person name="Nielsen M.R."/>
            <person name="Sondergaard T.E."/>
            <person name="Sorensen J.L."/>
            <person name="Fitzpatrick D.A."/>
            <person name="Frisvad J.C."/>
            <person name="Nielsen K.L."/>
        </authorList>
    </citation>
    <scope>NUCLEOTIDE SEQUENCE [LARGE SCALE GENOMIC DNA]</scope>
    <source>
        <strain evidence="7 8">IBT 35679</strain>
    </source>
</reference>
<proteinExistence type="predicted"/>
<keyword evidence="8" id="KW-1185">Reference proteome</keyword>
<comment type="subcellular location">
    <subcellularLocation>
        <location evidence="1">Membrane</location>
        <topology evidence="1">Single-pass membrane protein</topology>
    </subcellularLocation>
</comment>
<evidence type="ECO:0008006" key="9">
    <source>
        <dbReference type="Google" id="ProtNLM"/>
    </source>
</evidence>
<keyword evidence="2 6" id="KW-0812">Transmembrane</keyword>
<evidence type="ECO:0000256" key="4">
    <source>
        <dbReference type="ARBA" id="ARBA00023136"/>
    </source>
</evidence>
<feature type="compositionally biased region" description="Basic and acidic residues" evidence="5">
    <location>
        <begin position="269"/>
        <end position="283"/>
    </location>
</feature>
<feature type="compositionally biased region" description="Low complexity" evidence="5">
    <location>
        <begin position="219"/>
        <end position="229"/>
    </location>
</feature>